<feature type="region of interest" description="Disordered" evidence="3">
    <location>
        <begin position="572"/>
        <end position="622"/>
    </location>
</feature>
<feature type="compositionally biased region" description="Basic residues" evidence="3">
    <location>
        <begin position="579"/>
        <end position="590"/>
    </location>
</feature>
<feature type="short sequence motif" description="TFG box" evidence="2">
    <location>
        <begin position="555"/>
        <end position="575"/>
    </location>
</feature>
<dbReference type="InterPro" id="IPR025609">
    <property type="entry name" value="Lsm14-like_N"/>
</dbReference>
<evidence type="ECO:0000259" key="6">
    <source>
        <dbReference type="PROSITE" id="PS51536"/>
    </source>
</evidence>
<feature type="region of interest" description="Disordered" evidence="3">
    <location>
        <begin position="147"/>
        <end position="177"/>
    </location>
</feature>
<reference evidence="8 9" key="1">
    <citation type="submission" date="2024-09" db="EMBL/GenBank/DDBJ databases">
        <title>Chromosome-scale assembly of Riccia fluitans.</title>
        <authorList>
            <person name="Paukszto L."/>
            <person name="Sawicki J."/>
            <person name="Karawczyk K."/>
            <person name="Piernik-Szablinska J."/>
            <person name="Szczecinska M."/>
            <person name="Mazdziarz M."/>
        </authorList>
    </citation>
    <scope>NUCLEOTIDE SEQUENCE [LARGE SCALE GENOMIC DNA]</scope>
    <source>
        <strain evidence="8">Rf_01</strain>
        <tissue evidence="8">Aerial parts of the thallus</tissue>
    </source>
</reference>
<name>A0ABD1XXD4_9MARC</name>
<dbReference type="SUPFAM" id="SSF50182">
    <property type="entry name" value="Sm-like ribonucleoproteins"/>
    <property type="match status" value="1"/>
</dbReference>
<keyword evidence="9" id="KW-1185">Reference proteome</keyword>
<dbReference type="InterPro" id="IPR019050">
    <property type="entry name" value="FDF_dom"/>
</dbReference>
<dbReference type="Gene3D" id="2.30.30.100">
    <property type="match status" value="1"/>
</dbReference>
<dbReference type="EMBL" id="JBHFFA010000007">
    <property type="protein sequence ID" value="KAL2613293.1"/>
    <property type="molecule type" value="Genomic_DNA"/>
</dbReference>
<dbReference type="InterPro" id="IPR025761">
    <property type="entry name" value="FFD_box"/>
</dbReference>
<feature type="compositionally biased region" description="Low complexity" evidence="3">
    <location>
        <begin position="338"/>
        <end position="371"/>
    </location>
</feature>
<dbReference type="InterPro" id="IPR025768">
    <property type="entry name" value="TFG_box"/>
</dbReference>
<evidence type="ECO:0000259" key="5">
    <source>
        <dbReference type="PROSITE" id="PS51513"/>
    </source>
</evidence>
<organism evidence="8 9">
    <name type="scientific">Riccia fluitans</name>
    <dbReference type="NCBI Taxonomy" id="41844"/>
    <lineage>
        <taxon>Eukaryota</taxon>
        <taxon>Viridiplantae</taxon>
        <taxon>Streptophyta</taxon>
        <taxon>Embryophyta</taxon>
        <taxon>Marchantiophyta</taxon>
        <taxon>Marchantiopsida</taxon>
        <taxon>Marchantiidae</taxon>
        <taxon>Marchantiales</taxon>
        <taxon>Ricciaceae</taxon>
        <taxon>Riccia</taxon>
    </lineage>
</organism>
<dbReference type="Pfam" id="PF12701">
    <property type="entry name" value="LSM14"/>
    <property type="match status" value="1"/>
</dbReference>
<gene>
    <name evidence="8" type="ORF">R1flu_024985</name>
</gene>
<dbReference type="PROSITE" id="PS51513">
    <property type="entry name" value="FFD"/>
    <property type="match status" value="1"/>
</dbReference>
<sequence>MGDGSGGANTADSYIGSLISLTSKSEIRYEGILYTVDTENSNIALQNVRSFGTEGRKKDGLPILASDKVYDYIIFRGSDIKDLQVKSSPSVQPPPQPPTDPAIISLQSQYSQPAPITPAYVQPPPGPQDAGPQLPYTGNFPSAFRSGVPPLYQHQPTAGLGSWGPPPPPPGPNGTGLAMPMYWQAGYYRPPTAQPILQQPLHPQPPPSLPMPPALQPQVLQQPPRPSAPLNLVNSMPPVTSSLSHSSGSAPSSSISVPALPVTVSGPVSGTSVSANAPGPAPVPVVSASVSAPSSVPSSIPASVAPPAVQGVSAVITPAAKNPRRVVGPIQPSPPQPQSSGAAAGTTTATTSASTASTATVAQRSQTTTQSLPGMLSSAPGKNAGTNPLKQEQKAAEPAKSQSVTSTTGQIAQQQTQPLLPLPTSSAPQKQALQGNGSVGAGYTRRGRGRGSGSGRGIVLAQPTQQFMEDFDFTAMNEKFNKDEVWGELGKGTEARDKVGDAEVEDLADGHADDEVADGPAQKISPDVPKKPVYVKDDFFDSLSCDALDREEGRAERTKFSEQRKIDTETFGNFPLRSRGGRGGRGRRGGYRGGFYGGGYMGGRGNGYGRGRGASRSATAIN</sequence>
<feature type="region of interest" description="Disordered" evidence="3">
    <location>
        <begin position="320"/>
        <end position="463"/>
    </location>
</feature>
<evidence type="ECO:0000313" key="9">
    <source>
        <dbReference type="Proteomes" id="UP001605036"/>
    </source>
</evidence>
<dbReference type="PANTHER" id="PTHR13586">
    <property type="entry name" value="SCD6 PROTEIN-RELATED"/>
    <property type="match status" value="1"/>
</dbReference>
<dbReference type="SMART" id="SM01271">
    <property type="entry name" value="LSM14"/>
    <property type="match status" value="1"/>
</dbReference>
<evidence type="ECO:0000256" key="2">
    <source>
        <dbReference type="PROSITE-ProRule" id="PRU00869"/>
    </source>
</evidence>
<feature type="domain" description="TFG box profile" evidence="6">
    <location>
        <begin position="555"/>
        <end position="575"/>
    </location>
</feature>
<feature type="region of interest" description="Disordered" evidence="3">
    <location>
        <begin position="194"/>
        <end position="307"/>
    </location>
</feature>
<dbReference type="PROSITE" id="PS51512">
    <property type="entry name" value="DFDF"/>
    <property type="match status" value="1"/>
</dbReference>
<feature type="compositionally biased region" description="Low complexity" evidence="3">
    <location>
        <begin position="405"/>
        <end position="429"/>
    </location>
</feature>
<dbReference type="CDD" id="cd01736">
    <property type="entry name" value="LSm14_N"/>
    <property type="match status" value="1"/>
</dbReference>
<feature type="region of interest" description="Disordered" evidence="3">
    <location>
        <begin position="510"/>
        <end position="531"/>
    </location>
</feature>
<accession>A0ABD1XXD4</accession>
<feature type="short sequence motif" description="FFD box" evidence="1">
    <location>
        <begin position="532"/>
        <end position="547"/>
    </location>
</feature>
<dbReference type="AlphaFoldDB" id="A0ABD1XXD4"/>
<comment type="caution">
    <text evidence="8">The sequence shown here is derived from an EMBL/GenBank/DDBJ whole genome shotgun (WGS) entry which is preliminary data.</text>
</comment>
<feature type="compositionally biased region" description="Gly residues" evidence="3">
    <location>
        <begin position="591"/>
        <end position="612"/>
    </location>
</feature>
<dbReference type="Pfam" id="PF09532">
    <property type="entry name" value="FDF"/>
    <property type="match status" value="1"/>
</dbReference>
<evidence type="ECO:0000256" key="3">
    <source>
        <dbReference type="SAM" id="MobiDB-lite"/>
    </source>
</evidence>
<evidence type="ECO:0000313" key="8">
    <source>
        <dbReference type="EMBL" id="KAL2613293.1"/>
    </source>
</evidence>
<feature type="compositionally biased region" description="Pro residues" evidence="3">
    <location>
        <begin position="202"/>
        <end position="215"/>
    </location>
</feature>
<dbReference type="Proteomes" id="UP001605036">
    <property type="component" value="Unassembled WGS sequence"/>
</dbReference>
<evidence type="ECO:0000259" key="4">
    <source>
        <dbReference type="PROSITE" id="PS51512"/>
    </source>
</evidence>
<evidence type="ECO:0000259" key="7">
    <source>
        <dbReference type="PROSITE" id="PS52002"/>
    </source>
</evidence>
<protein>
    <recommendedName>
        <fullName evidence="10">Protein decapping 5</fullName>
    </recommendedName>
</protein>
<evidence type="ECO:0008006" key="10">
    <source>
        <dbReference type="Google" id="ProtNLM"/>
    </source>
</evidence>
<proteinExistence type="predicted"/>
<dbReference type="InterPro" id="IPR010920">
    <property type="entry name" value="LSM_dom_sf"/>
</dbReference>
<evidence type="ECO:0000256" key="1">
    <source>
        <dbReference type="PROSITE-ProRule" id="PRU00846"/>
    </source>
</evidence>
<dbReference type="PROSITE" id="PS52002">
    <property type="entry name" value="SM"/>
    <property type="match status" value="1"/>
</dbReference>
<feature type="domain" description="DFDF" evidence="4">
    <location>
        <begin position="459"/>
        <end position="495"/>
    </location>
</feature>
<feature type="compositionally biased region" description="Low complexity" evidence="3">
    <location>
        <begin position="235"/>
        <end position="307"/>
    </location>
</feature>
<dbReference type="InterPro" id="IPR047575">
    <property type="entry name" value="Sm"/>
</dbReference>
<feature type="domain" description="FFD box profile" evidence="5">
    <location>
        <begin position="532"/>
        <end position="547"/>
    </location>
</feature>
<dbReference type="PROSITE" id="PS51536">
    <property type="entry name" value="TFG"/>
    <property type="match status" value="1"/>
</dbReference>
<feature type="domain" description="Sm" evidence="7">
    <location>
        <begin position="6"/>
        <end position="89"/>
    </location>
</feature>
<dbReference type="SMART" id="SM01199">
    <property type="entry name" value="FDF"/>
    <property type="match status" value="1"/>
</dbReference>
<dbReference type="PANTHER" id="PTHR13586:SF0">
    <property type="entry name" value="TRAILER HITCH, ISOFORM H"/>
    <property type="match status" value="1"/>
</dbReference>
<dbReference type="InterPro" id="IPR025762">
    <property type="entry name" value="DFDF"/>
</dbReference>